<proteinExistence type="predicted"/>
<dbReference type="PANTHER" id="PTHR43977">
    <property type="entry name" value="STRUCTURAL MAINTENANCE OF CHROMOSOMES PROTEIN 3"/>
    <property type="match status" value="1"/>
</dbReference>
<feature type="domain" description="RecF/RecN/SMC N-terminal" evidence="1">
    <location>
        <begin position="3"/>
        <end position="133"/>
    </location>
</feature>
<evidence type="ECO:0000259" key="1">
    <source>
        <dbReference type="Pfam" id="PF02463"/>
    </source>
</evidence>
<organism evidence="2 3">
    <name type="scientific">Candidatus Sungiibacteriota bacterium</name>
    <dbReference type="NCBI Taxonomy" id="2750080"/>
    <lineage>
        <taxon>Bacteria</taxon>
        <taxon>Candidatus Sungiibacteriota</taxon>
    </lineage>
</organism>
<feature type="non-terminal residue" evidence="2">
    <location>
        <position position="173"/>
    </location>
</feature>
<dbReference type="EMBL" id="JACOZA010000064">
    <property type="protein sequence ID" value="MBI2096985.1"/>
    <property type="molecule type" value="Genomic_DNA"/>
</dbReference>
<reference evidence="2" key="1">
    <citation type="submission" date="2020-07" db="EMBL/GenBank/DDBJ databases">
        <title>Huge and variable diversity of episymbiotic CPR bacteria and DPANN archaea in groundwater ecosystems.</title>
        <authorList>
            <person name="He C.Y."/>
            <person name="Keren R."/>
            <person name="Whittaker M."/>
            <person name="Farag I.F."/>
            <person name="Doudna J."/>
            <person name="Cate J.H.D."/>
            <person name="Banfield J.F."/>
        </authorList>
    </citation>
    <scope>NUCLEOTIDE SEQUENCE</scope>
    <source>
        <strain evidence="2">NC_groundwater_193_Ag_S-0.1um_51_7</strain>
    </source>
</reference>
<dbReference type="InterPro" id="IPR027417">
    <property type="entry name" value="P-loop_NTPase"/>
</dbReference>
<sequence>MRLSTLEISGFKSFAKPTTLEFPVAVSAIVGPNGSGKSNVAEAIRWVLGEQSMKSLRGKRGEDLIFNGSDKAAKLGKASVTLVFDNADGRIPLDFTEVRIGRKIFRDGTNEYLLNDSIVRLKDVVELIARMGLGDTKHNIIGQGEVDRWLLSSPRDRKEILEEALGLKVYQLK</sequence>
<accession>A0A931WPH7</accession>
<dbReference type="SUPFAM" id="SSF52540">
    <property type="entry name" value="P-loop containing nucleoside triphosphate hydrolases"/>
    <property type="match status" value="1"/>
</dbReference>
<gene>
    <name evidence="2" type="ORF">HYT40_02410</name>
</gene>
<dbReference type="Proteomes" id="UP000724148">
    <property type="component" value="Unassembled WGS sequence"/>
</dbReference>
<dbReference type="Pfam" id="PF02463">
    <property type="entry name" value="SMC_N"/>
    <property type="match status" value="1"/>
</dbReference>
<dbReference type="AlphaFoldDB" id="A0A931WPH7"/>
<dbReference type="InterPro" id="IPR003395">
    <property type="entry name" value="RecF/RecN/SMC_N"/>
</dbReference>
<evidence type="ECO:0000313" key="3">
    <source>
        <dbReference type="Proteomes" id="UP000724148"/>
    </source>
</evidence>
<evidence type="ECO:0000313" key="2">
    <source>
        <dbReference type="EMBL" id="MBI2096985.1"/>
    </source>
</evidence>
<protein>
    <submittedName>
        <fullName evidence="2">AAA family ATPase</fullName>
    </submittedName>
</protein>
<dbReference type="Gene3D" id="3.40.50.300">
    <property type="entry name" value="P-loop containing nucleotide triphosphate hydrolases"/>
    <property type="match status" value="1"/>
</dbReference>
<comment type="caution">
    <text evidence="2">The sequence shown here is derived from an EMBL/GenBank/DDBJ whole genome shotgun (WGS) entry which is preliminary data.</text>
</comment>
<name>A0A931WPH7_9BACT</name>